<keyword evidence="1" id="KW-0479">Metal-binding</keyword>
<dbReference type="InterPro" id="IPR010376">
    <property type="entry name" value="GBBH-like_N"/>
</dbReference>
<protein>
    <submittedName>
        <fullName evidence="4">Gamma-butyrobetaine hydroxylase-like domain-containing protein</fullName>
    </submittedName>
</protein>
<evidence type="ECO:0000259" key="3">
    <source>
        <dbReference type="Pfam" id="PF06155"/>
    </source>
</evidence>
<dbReference type="Gene3D" id="3.30.2020.30">
    <property type="match status" value="1"/>
</dbReference>
<dbReference type="Pfam" id="PF06155">
    <property type="entry name" value="GBBH-like_N"/>
    <property type="match status" value="1"/>
</dbReference>
<evidence type="ECO:0000256" key="1">
    <source>
        <dbReference type="ARBA" id="ARBA00022723"/>
    </source>
</evidence>
<dbReference type="RefSeq" id="WP_342629516.1">
    <property type="nucleotide sequence ID" value="NZ_CP152276.1"/>
</dbReference>
<evidence type="ECO:0000313" key="5">
    <source>
        <dbReference type="Proteomes" id="UP001449795"/>
    </source>
</evidence>
<accession>A0ABZ3D9C5</accession>
<name>A0ABZ3D9C5_9PROT</name>
<keyword evidence="5" id="KW-1185">Reference proteome</keyword>
<dbReference type="EMBL" id="CP152276">
    <property type="protein sequence ID" value="XAE44218.1"/>
    <property type="molecule type" value="Genomic_DNA"/>
</dbReference>
<evidence type="ECO:0000313" key="4">
    <source>
        <dbReference type="EMBL" id="XAE44218.1"/>
    </source>
</evidence>
<evidence type="ECO:0000256" key="2">
    <source>
        <dbReference type="ARBA" id="ARBA00023004"/>
    </source>
</evidence>
<organism evidence="4 5">
    <name type="scientific">Nguyenibacter vanlangensis</name>
    <dbReference type="NCBI Taxonomy" id="1216886"/>
    <lineage>
        <taxon>Bacteria</taxon>
        <taxon>Pseudomonadati</taxon>
        <taxon>Pseudomonadota</taxon>
        <taxon>Alphaproteobacteria</taxon>
        <taxon>Acetobacterales</taxon>
        <taxon>Acetobacteraceae</taxon>
        <taxon>Nguyenibacter</taxon>
    </lineage>
</organism>
<dbReference type="Proteomes" id="UP001449795">
    <property type="component" value="Chromosome"/>
</dbReference>
<dbReference type="InterPro" id="IPR038492">
    <property type="entry name" value="GBBH-like_N_sf"/>
</dbReference>
<sequence>MLNQSVTKSNCTGIQAINERLSCPATIEPADMSDLRPYGNRHQIVEATADDSEVVITWEDGHVSRFHYGWLRENCPHPSSRHVRARERIVRPLSIPESIRPLEIAIDGSGALLVTWDEADKSDSAAHHQSRFHPGWLRAHCYTYTPAPPSSAENVATIQPAYLTMPDASWDELIGSDEAFYYKRIGVVRASNFGYIFDVQSKADPNSNAYTSFYLPFIRICRTMNCRLVFSSSIAW</sequence>
<keyword evidence="2" id="KW-0408">Iron</keyword>
<gene>
    <name evidence="4" type="ORF">AAC691_07235</name>
</gene>
<reference evidence="4 5" key="1">
    <citation type="submission" date="2024-04" db="EMBL/GenBank/DDBJ databases">
        <title>Complete genome sequence of Nguyenibacter vanlangesis HBCM-1154, a strain capable of nitrogen fixation, IAA production, and phosphorus solubilization isolated from sugarcane soil.</title>
        <authorList>
            <person name="MY HANH P."/>
        </authorList>
    </citation>
    <scope>NUCLEOTIDE SEQUENCE [LARGE SCALE GENOMIC DNA]</scope>
    <source>
        <strain evidence="4 5">HBCM 1154</strain>
    </source>
</reference>
<proteinExistence type="predicted"/>
<feature type="domain" description="Gamma-butyrobetaine hydroxylase-like N-terminal" evidence="3">
    <location>
        <begin position="48"/>
        <end position="120"/>
    </location>
</feature>